<comment type="catalytic activity">
    <reaction evidence="1">
        <text>ATP + protein L-histidine = ADP + protein N-phospho-L-histidine.</text>
        <dbReference type="EC" id="2.7.13.3"/>
    </reaction>
</comment>
<dbReference type="Pfam" id="PF07568">
    <property type="entry name" value="HisKA_2"/>
    <property type="match status" value="1"/>
</dbReference>
<keyword evidence="10" id="KW-0067">ATP-binding</keyword>
<evidence type="ECO:0000256" key="1">
    <source>
        <dbReference type="ARBA" id="ARBA00000085"/>
    </source>
</evidence>
<dbReference type="Proteomes" id="UP000198824">
    <property type="component" value="Unassembled WGS sequence"/>
</dbReference>
<sequence length="860" mass="93604">MPDVGPEPACARLPFGRLEVDATGRILSHDSMICEPAGMSSDELIGRDLFRDVAPGTHLPAFHGRFLSGVRLGRLAADFEFVFGCDPQPVRAEVAMRDGDAPGRYRIDIRPLGVLPPTRQRSMMLAAEAVDRRLRAEPIDPSICEREPIHVPGAVQPHAAMLALNPQSLIVEVCSDNAGEPFGRAKTALLGCHVRDLMPADVVERLRMFAAADDKQDPTRPLRGRVALGEARYELTAHCHGGRLVIELELLPDRPEDFGAATPLQAQDAIARMRDAPDLVSAAVACVEEVRAMTGFDRVLVYRFDEDWNGEAITESVAEDWGDRLEGLRFPASDIPAQARALYTRAPARFVVDRDASPAPLLADPEAGNGPVDLSFAQSRALSPVHLEYQRNLGVNGSMSVSIVVEGKLWGLVIGHHRRPRYVEPETRALATLVTQGFALRVHELESRAAWDARQQHLATQQKLFEQMASSDDYVDAILTEERTLVGLFVADGAAVVRDGEVRAVGGTPSEAAVLALADWLRRGPLASDASFATDALPELFPEAEAWREVASGLLAAAIDADRRHLLIWFRREVAGTIAWGGDPNKPVLGDAAAQVVLPRRSFERWVEERRGRSDPWEPWQLSAAAAFASGIEGVILRQNRRIQVLTEQQAELTQALTQKDVLAREVDHRVKNSLQIVAAVMLMQARKVEEPTARAALEETYARVMSVARVHDSLQQTEDMESVDVGETLRQLCNDLLAGMAGEGLAVAVHADHPVMVSSQTAVALSLIATELVTNALKYAYSPGEAGRVDVSVSPEGPGLMMRVCDNGRGLPDGWESRAEQKTGGGLGMRIIRAMLQQIDARLEVGSAEPSGACFTVRV</sequence>
<dbReference type="InterPro" id="IPR016132">
    <property type="entry name" value="Phyto_chromo_attachment"/>
</dbReference>
<dbReference type="EC" id="2.7.13.3" evidence="3"/>
<dbReference type="InterPro" id="IPR003594">
    <property type="entry name" value="HATPase_dom"/>
</dbReference>
<organism evidence="15 16">
    <name type="scientific">Sphingomonas jatrophae</name>
    <dbReference type="NCBI Taxonomy" id="1166337"/>
    <lineage>
        <taxon>Bacteria</taxon>
        <taxon>Pseudomonadati</taxon>
        <taxon>Pseudomonadota</taxon>
        <taxon>Alphaproteobacteria</taxon>
        <taxon>Sphingomonadales</taxon>
        <taxon>Sphingomonadaceae</taxon>
        <taxon>Sphingomonas</taxon>
    </lineage>
</organism>
<dbReference type="InterPro" id="IPR029016">
    <property type="entry name" value="GAF-like_dom_sf"/>
</dbReference>
<dbReference type="InterPro" id="IPR013515">
    <property type="entry name" value="Phytochrome_cen-reg"/>
</dbReference>
<dbReference type="GO" id="GO:0004673">
    <property type="term" value="F:protein histidine kinase activity"/>
    <property type="evidence" value="ECO:0007669"/>
    <property type="project" value="UniProtKB-EC"/>
</dbReference>
<dbReference type="SUPFAM" id="SSF55781">
    <property type="entry name" value="GAF domain-like"/>
    <property type="match status" value="2"/>
</dbReference>
<dbReference type="Pfam" id="PF00360">
    <property type="entry name" value="PHY"/>
    <property type="match status" value="1"/>
</dbReference>
<dbReference type="OrthoDB" id="9760752at2"/>
<dbReference type="EMBL" id="FOZG01000001">
    <property type="protein sequence ID" value="SFR85026.1"/>
    <property type="molecule type" value="Genomic_DNA"/>
</dbReference>
<keyword evidence="16" id="KW-1185">Reference proteome</keyword>
<dbReference type="SUPFAM" id="SSF55874">
    <property type="entry name" value="ATPase domain of HSP90 chaperone/DNA topoisomerase II/histidine kinase"/>
    <property type="match status" value="1"/>
</dbReference>
<evidence type="ECO:0000256" key="7">
    <source>
        <dbReference type="ARBA" id="ARBA00022679"/>
    </source>
</evidence>
<dbReference type="PROSITE" id="PS50046">
    <property type="entry name" value="PHYTOCHROME_2"/>
    <property type="match status" value="1"/>
</dbReference>
<protein>
    <recommendedName>
        <fullName evidence="3">histidine kinase</fullName>
        <ecNumber evidence="3">2.7.13.3</ecNumber>
    </recommendedName>
</protein>
<keyword evidence="9" id="KW-0418">Kinase</keyword>
<dbReference type="RefSeq" id="WP_093312206.1">
    <property type="nucleotide sequence ID" value="NZ_FOZG01000001.1"/>
</dbReference>
<keyword evidence="4" id="KW-0600">Photoreceptor protein</keyword>
<comment type="similarity">
    <text evidence="2">In the N-terminal section; belongs to the phytochrome family.</text>
</comment>
<dbReference type="Gene3D" id="3.30.565.10">
    <property type="entry name" value="Histidine kinase-like ATPase, C-terminal domain"/>
    <property type="match status" value="1"/>
</dbReference>
<evidence type="ECO:0000256" key="5">
    <source>
        <dbReference type="ARBA" id="ARBA00022553"/>
    </source>
</evidence>
<dbReference type="InterPro" id="IPR043150">
    <property type="entry name" value="Phytochrome_PHY_sf"/>
</dbReference>
<dbReference type="InterPro" id="IPR001294">
    <property type="entry name" value="Phytochrome"/>
</dbReference>
<dbReference type="GO" id="GO:0005524">
    <property type="term" value="F:ATP binding"/>
    <property type="evidence" value="ECO:0007669"/>
    <property type="project" value="UniProtKB-KW"/>
</dbReference>
<dbReference type="GO" id="GO:0009584">
    <property type="term" value="P:detection of visible light"/>
    <property type="evidence" value="ECO:0007669"/>
    <property type="project" value="InterPro"/>
</dbReference>
<dbReference type="PANTHER" id="PTHR43065:SF23">
    <property type="entry name" value="SENSOR HISTIDINE KINASE PDTAS"/>
    <property type="match status" value="1"/>
</dbReference>
<dbReference type="Pfam" id="PF01590">
    <property type="entry name" value="GAF"/>
    <property type="match status" value="1"/>
</dbReference>
<evidence type="ECO:0000256" key="6">
    <source>
        <dbReference type="ARBA" id="ARBA00022606"/>
    </source>
</evidence>
<dbReference type="Gene3D" id="3.30.450.40">
    <property type="match status" value="1"/>
</dbReference>
<keyword evidence="8" id="KW-0547">Nucleotide-binding</keyword>
<evidence type="ECO:0000313" key="15">
    <source>
        <dbReference type="EMBL" id="SFR85026.1"/>
    </source>
</evidence>
<dbReference type="Pfam" id="PF08446">
    <property type="entry name" value="PAS_2"/>
    <property type="match status" value="1"/>
</dbReference>
<dbReference type="SMART" id="SM00911">
    <property type="entry name" value="HWE_HK"/>
    <property type="match status" value="1"/>
</dbReference>
<dbReference type="Gene3D" id="3.30.450.270">
    <property type="match status" value="1"/>
</dbReference>
<evidence type="ECO:0000256" key="11">
    <source>
        <dbReference type="ARBA" id="ARBA00022991"/>
    </source>
</evidence>
<dbReference type="STRING" id="1166337.SAMN05192580_1209"/>
<dbReference type="SUPFAM" id="SSF55785">
    <property type="entry name" value="PYP-like sensor domain (PAS domain)"/>
    <property type="match status" value="2"/>
</dbReference>
<feature type="domain" description="Phytochrome chromophore attachment site" evidence="13">
    <location>
        <begin position="287"/>
        <end position="436"/>
    </location>
</feature>
<keyword evidence="12" id="KW-0675">Receptor</keyword>
<dbReference type="InterPro" id="IPR003018">
    <property type="entry name" value="GAF"/>
</dbReference>
<reference evidence="15 16" key="1">
    <citation type="submission" date="2016-10" db="EMBL/GenBank/DDBJ databases">
        <authorList>
            <person name="de Groot N.N."/>
        </authorList>
    </citation>
    <scope>NUCLEOTIDE SEQUENCE [LARGE SCALE GENOMIC DNA]</scope>
    <source>
        <strain evidence="15 16">S5-249</strain>
    </source>
</reference>
<dbReference type="InterPro" id="IPR011495">
    <property type="entry name" value="Sig_transdc_His_kin_sub2_dim/P"/>
</dbReference>
<dbReference type="InterPro" id="IPR013654">
    <property type="entry name" value="PAS_2"/>
</dbReference>
<dbReference type="AlphaFoldDB" id="A0A1I6K1C9"/>
<dbReference type="InterPro" id="IPR036890">
    <property type="entry name" value="HATPase_C_sf"/>
</dbReference>
<accession>A0A1I6K1C9</accession>
<dbReference type="SMART" id="SM00065">
    <property type="entry name" value="GAF"/>
    <property type="match status" value="1"/>
</dbReference>
<dbReference type="InterPro" id="IPR011102">
    <property type="entry name" value="Sig_transdc_His_kinase_HWE"/>
</dbReference>
<name>A0A1I6K1C9_9SPHN</name>
<dbReference type="PROSITE" id="PS50109">
    <property type="entry name" value="HIS_KIN"/>
    <property type="match status" value="1"/>
</dbReference>
<evidence type="ECO:0000256" key="4">
    <source>
        <dbReference type="ARBA" id="ARBA00022543"/>
    </source>
</evidence>
<keyword evidence="7" id="KW-0808">Transferase</keyword>
<dbReference type="InterPro" id="IPR005467">
    <property type="entry name" value="His_kinase_dom"/>
</dbReference>
<evidence type="ECO:0000256" key="9">
    <source>
        <dbReference type="ARBA" id="ARBA00022777"/>
    </source>
</evidence>
<proteinExistence type="inferred from homology"/>
<dbReference type="PRINTS" id="PR01033">
    <property type="entry name" value="PHYTOCHROME"/>
</dbReference>
<dbReference type="Pfam" id="PF02518">
    <property type="entry name" value="HATPase_c"/>
    <property type="match status" value="1"/>
</dbReference>
<evidence type="ECO:0000256" key="10">
    <source>
        <dbReference type="ARBA" id="ARBA00022840"/>
    </source>
</evidence>
<evidence type="ECO:0000313" key="16">
    <source>
        <dbReference type="Proteomes" id="UP000198824"/>
    </source>
</evidence>
<dbReference type="GO" id="GO:0006355">
    <property type="term" value="P:regulation of DNA-templated transcription"/>
    <property type="evidence" value="ECO:0007669"/>
    <property type="project" value="InterPro"/>
</dbReference>
<keyword evidence="11" id="KW-0157">Chromophore</keyword>
<dbReference type="SMART" id="SM00387">
    <property type="entry name" value="HATPase_c"/>
    <property type="match status" value="1"/>
</dbReference>
<dbReference type="PANTHER" id="PTHR43065">
    <property type="entry name" value="SENSOR HISTIDINE KINASE"/>
    <property type="match status" value="1"/>
</dbReference>
<evidence type="ECO:0000256" key="8">
    <source>
        <dbReference type="ARBA" id="ARBA00022741"/>
    </source>
</evidence>
<dbReference type="Gene3D" id="3.30.450.20">
    <property type="entry name" value="PAS domain"/>
    <property type="match status" value="2"/>
</dbReference>
<keyword evidence="6" id="KW-0716">Sensory transduction</keyword>
<evidence type="ECO:0000256" key="3">
    <source>
        <dbReference type="ARBA" id="ARBA00012438"/>
    </source>
</evidence>
<evidence type="ECO:0000256" key="12">
    <source>
        <dbReference type="ARBA" id="ARBA00023170"/>
    </source>
</evidence>
<evidence type="ECO:0000259" key="14">
    <source>
        <dbReference type="PROSITE" id="PS50109"/>
    </source>
</evidence>
<gene>
    <name evidence="15" type="ORF">SAMN05192580_1209</name>
</gene>
<dbReference type="GO" id="GO:0009881">
    <property type="term" value="F:photoreceptor activity"/>
    <property type="evidence" value="ECO:0007669"/>
    <property type="project" value="UniProtKB-KW"/>
</dbReference>
<keyword evidence="5" id="KW-0597">Phosphoprotein</keyword>
<dbReference type="InterPro" id="IPR035965">
    <property type="entry name" value="PAS-like_dom_sf"/>
</dbReference>
<feature type="domain" description="Histidine kinase" evidence="14">
    <location>
        <begin position="666"/>
        <end position="860"/>
    </location>
</feature>
<evidence type="ECO:0000259" key="13">
    <source>
        <dbReference type="PROSITE" id="PS50046"/>
    </source>
</evidence>
<evidence type="ECO:0000256" key="2">
    <source>
        <dbReference type="ARBA" id="ARBA00006402"/>
    </source>
</evidence>